<name>A0A098C3U8_9BACT</name>
<dbReference type="STRING" id="1562970.ING2E5B_2363"/>
<feature type="transmembrane region" description="Helical" evidence="1">
    <location>
        <begin position="117"/>
        <end position="140"/>
    </location>
</feature>
<dbReference type="KEGG" id="pbt:ING2E5B_2363"/>
<accession>A0A098C3U8</accession>
<dbReference type="PANTHER" id="PTHR36111">
    <property type="entry name" value="INNER MEMBRANE PROTEIN-RELATED"/>
    <property type="match status" value="1"/>
</dbReference>
<organism evidence="2 3">
    <name type="scientific">Fermentimonas caenicola</name>
    <dbReference type="NCBI Taxonomy" id="1562970"/>
    <lineage>
        <taxon>Bacteria</taxon>
        <taxon>Pseudomonadati</taxon>
        <taxon>Bacteroidota</taxon>
        <taxon>Bacteroidia</taxon>
        <taxon>Bacteroidales</taxon>
        <taxon>Dysgonomonadaceae</taxon>
        <taxon>Fermentimonas</taxon>
    </lineage>
</organism>
<keyword evidence="1" id="KW-0472">Membrane</keyword>
<evidence type="ECO:0008006" key="4">
    <source>
        <dbReference type="Google" id="ProtNLM"/>
    </source>
</evidence>
<dbReference type="EMBL" id="LN515532">
    <property type="protein sequence ID" value="CEA17088.1"/>
    <property type="molecule type" value="Genomic_DNA"/>
</dbReference>
<feature type="transmembrane region" description="Helical" evidence="1">
    <location>
        <begin position="77"/>
        <end position="96"/>
    </location>
</feature>
<dbReference type="HOGENOM" id="CLU_091659_0_0_10"/>
<feature type="transmembrane region" description="Helical" evidence="1">
    <location>
        <begin position="160"/>
        <end position="190"/>
    </location>
</feature>
<evidence type="ECO:0000256" key="1">
    <source>
        <dbReference type="SAM" id="Phobius"/>
    </source>
</evidence>
<feature type="transmembrane region" description="Helical" evidence="1">
    <location>
        <begin position="202"/>
        <end position="222"/>
    </location>
</feature>
<dbReference type="AlphaFoldDB" id="A0A098C3U8"/>
<reference evidence="2 3" key="1">
    <citation type="submission" date="2014-08" db="EMBL/GenBank/DDBJ databases">
        <authorList>
            <person name="Wibberg D."/>
        </authorList>
    </citation>
    <scope>NUCLEOTIDE SEQUENCE [LARGE SCALE GENOMIC DNA]</scope>
    <source>
        <strain evidence="3">ING2-E5B</strain>
    </source>
</reference>
<keyword evidence="1" id="KW-0812">Transmembrane</keyword>
<evidence type="ECO:0000313" key="3">
    <source>
        <dbReference type="Proteomes" id="UP000032417"/>
    </source>
</evidence>
<feature type="transmembrane region" description="Helical" evidence="1">
    <location>
        <begin position="23"/>
        <end position="42"/>
    </location>
</feature>
<dbReference type="PATRIC" id="fig|1562970.3.peg.2334"/>
<dbReference type="Pfam" id="PF04474">
    <property type="entry name" value="DUF554"/>
    <property type="match status" value="1"/>
</dbReference>
<dbReference type="PANTHER" id="PTHR36111:SF2">
    <property type="entry name" value="INNER MEMBRANE PROTEIN"/>
    <property type="match status" value="1"/>
</dbReference>
<keyword evidence="1" id="KW-1133">Transmembrane helix</keyword>
<dbReference type="Proteomes" id="UP000032417">
    <property type="component" value="Chromosome 1"/>
</dbReference>
<sequence length="247" mass="26811">MKAEVICSYSVLNTIFANYLNKMIGTIVNTVAVLVGGLLGLVLNKKMPGRVTSIYFQAIGLFTLAIGATMAVSMEKILIIVSSLAIGSLLGEWWNLEKGAEQLSEYLKKRFKIGNERFSEGLVTAFLLFCVGSMTILGTIQEGTGGSPDLLYTKSMMDFFSAILLASAFGVGVAFSALPLFLFQVSLTLFAMFASHFFTDDIILGLTNVGGILLIGLGINILEIKKLRIMNMLPSLVIVVLLLWIFN</sequence>
<feature type="transmembrane region" description="Helical" evidence="1">
    <location>
        <begin position="54"/>
        <end position="71"/>
    </location>
</feature>
<protein>
    <recommendedName>
        <fullName evidence="4">Transport protein</fullName>
    </recommendedName>
</protein>
<feature type="transmembrane region" description="Helical" evidence="1">
    <location>
        <begin position="228"/>
        <end position="246"/>
    </location>
</feature>
<proteinExistence type="predicted"/>
<gene>
    <name evidence="2" type="ORF">ING2E5B_2363</name>
</gene>
<keyword evidence="3" id="KW-1185">Reference proteome</keyword>
<dbReference type="InterPro" id="IPR007563">
    <property type="entry name" value="DUF554"/>
</dbReference>
<evidence type="ECO:0000313" key="2">
    <source>
        <dbReference type="EMBL" id="CEA17088.1"/>
    </source>
</evidence>